<dbReference type="RefSeq" id="WP_003611392.1">
    <property type="nucleotide sequence ID" value="NZ_ADVE02000001.1"/>
</dbReference>
<dbReference type="InterPro" id="IPR013538">
    <property type="entry name" value="ASHA1/2-like_C"/>
</dbReference>
<organism evidence="3 4">
    <name type="scientific">Methylosinus trichosporium (strain ATCC 35070 / NCIMB 11131 / UNIQEM 75 / OB3b)</name>
    <dbReference type="NCBI Taxonomy" id="595536"/>
    <lineage>
        <taxon>Bacteria</taxon>
        <taxon>Pseudomonadati</taxon>
        <taxon>Pseudomonadota</taxon>
        <taxon>Alphaproteobacteria</taxon>
        <taxon>Hyphomicrobiales</taxon>
        <taxon>Methylocystaceae</taxon>
        <taxon>Methylosinus</taxon>
    </lineage>
</organism>
<reference evidence="4" key="1">
    <citation type="submission" date="2017-10" db="EMBL/GenBank/DDBJ databases">
        <title>Completed PacBio SMRT sequence of Methylosinus trichosporium OB3b reveals presence of a third large plasmid.</title>
        <authorList>
            <person name="Charles T.C."/>
            <person name="Lynch M.D.J."/>
            <person name="Heil J.R."/>
            <person name="Cheng J."/>
        </authorList>
    </citation>
    <scope>NUCLEOTIDE SEQUENCE [LARGE SCALE GENOMIC DNA]</scope>
    <source>
        <strain evidence="4">OB3b</strain>
    </source>
</reference>
<name>A0A2D2D4X3_METT3</name>
<evidence type="ECO:0000313" key="4">
    <source>
        <dbReference type="Proteomes" id="UP000230709"/>
    </source>
</evidence>
<keyword evidence="4" id="KW-1185">Reference proteome</keyword>
<dbReference type="SUPFAM" id="SSF55961">
    <property type="entry name" value="Bet v1-like"/>
    <property type="match status" value="1"/>
</dbReference>
<accession>A0A2D2D4X3</accession>
<gene>
    <name evidence="3" type="ORF">CQW49_20900</name>
</gene>
<protein>
    <submittedName>
        <fullName evidence="3">SRPBCC domain-containing protein</fullName>
    </submittedName>
</protein>
<proteinExistence type="inferred from homology"/>
<dbReference type="STRING" id="595536.GCA_000178815_01018"/>
<evidence type="ECO:0000256" key="1">
    <source>
        <dbReference type="ARBA" id="ARBA00006817"/>
    </source>
</evidence>
<dbReference type="Gene3D" id="3.30.530.20">
    <property type="match status" value="1"/>
</dbReference>
<dbReference type="CDD" id="cd07814">
    <property type="entry name" value="SRPBCC_CalC_Aha1-like"/>
    <property type="match status" value="1"/>
</dbReference>
<dbReference type="Pfam" id="PF08327">
    <property type="entry name" value="AHSA1"/>
    <property type="match status" value="1"/>
</dbReference>
<dbReference type="KEGG" id="mtw:CQW49_20900"/>
<sequence>MTETRSITTDKELDHPVDAVWRAMTDSEWLAVWFFPNDIKPVEKHSFTIWSRPIERWDGEFQCKVLEVEDRKMLKFSWKGGHEELKAFGHYMDVVVTWTISELPGGHTHFHFVQEGIEAAPAADALYDIMVKGADSVLRSLAKRLPDLLEHDA</sequence>
<dbReference type="InterPro" id="IPR023393">
    <property type="entry name" value="START-like_dom_sf"/>
</dbReference>
<dbReference type="AlphaFoldDB" id="A0A2D2D4X3"/>
<dbReference type="Proteomes" id="UP000230709">
    <property type="component" value="Chromosome"/>
</dbReference>
<feature type="domain" description="Activator of Hsp90 ATPase homologue 1/2-like C-terminal" evidence="2">
    <location>
        <begin position="14"/>
        <end position="145"/>
    </location>
</feature>
<evidence type="ECO:0000313" key="3">
    <source>
        <dbReference type="EMBL" id="ATQ70071.1"/>
    </source>
</evidence>
<evidence type="ECO:0000259" key="2">
    <source>
        <dbReference type="Pfam" id="PF08327"/>
    </source>
</evidence>
<dbReference type="EMBL" id="CP023737">
    <property type="protein sequence ID" value="ATQ70071.1"/>
    <property type="molecule type" value="Genomic_DNA"/>
</dbReference>
<comment type="similarity">
    <text evidence="1">Belongs to the AHA1 family.</text>
</comment>